<evidence type="ECO:0000256" key="7">
    <source>
        <dbReference type="SAM" id="Phobius"/>
    </source>
</evidence>
<dbReference type="PANTHER" id="PTHR30489">
    <property type="entry name" value="LIPOPROTEIN-RELEASING SYSTEM TRANSMEMBRANE PROTEIN LOLE"/>
    <property type="match status" value="1"/>
</dbReference>
<comment type="caution">
    <text evidence="9">The sequence shown here is derived from an EMBL/GenBank/DDBJ whole genome shotgun (WGS) entry which is preliminary data.</text>
</comment>
<feature type="transmembrane region" description="Helical" evidence="7">
    <location>
        <begin position="355"/>
        <end position="378"/>
    </location>
</feature>
<evidence type="ECO:0000256" key="3">
    <source>
        <dbReference type="ARBA" id="ARBA00022475"/>
    </source>
</evidence>
<dbReference type="RefSeq" id="WP_211546653.1">
    <property type="nucleotide sequence ID" value="NZ_JAGTUF010000003.1"/>
</dbReference>
<proteinExistence type="inferred from homology"/>
<evidence type="ECO:0000256" key="4">
    <source>
        <dbReference type="ARBA" id="ARBA00022692"/>
    </source>
</evidence>
<keyword evidence="5 7" id="KW-1133">Transmembrane helix</keyword>
<dbReference type="EMBL" id="JAGTUF010000003">
    <property type="protein sequence ID" value="MBR9971140.1"/>
    <property type="molecule type" value="Genomic_DNA"/>
</dbReference>
<dbReference type="PANTHER" id="PTHR30489:SF0">
    <property type="entry name" value="LIPOPROTEIN-RELEASING SYSTEM TRANSMEMBRANE PROTEIN LOLE"/>
    <property type="match status" value="1"/>
</dbReference>
<organism evidence="9 10">
    <name type="scientific">Magnetospirillum sulfuroxidans</name>
    <dbReference type="NCBI Taxonomy" id="611300"/>
    <lineage>
        <taxon>Bacteria</taxon>
        <taxon>Pseudomonadati</taxon>
        <taxon>Pseudomonadota</taxon>
        <taxon>Alphaproteobacteria</taxon>
        <taxon>Rhodospirillales</taxon>
        <taxon>Rhodospirillaceae</taxon>
        <taxon>Magnetospirillum</taxon>
    </lineage>
</organism>
<evidence type="ECO:0000259" key="8">
    <source>
        <dbReference type="Pfam" id="PF02687"/>
    </source>
</evidence>
<evidence type="ECO:0000256" key="5">
    <source>
        <dbReference type="ARBA" id="ARBA00022989"/>
    </source>
</evidence>
<evidence type="ECO:0000313" key="9">
    <source>
        <dbReference type="EMBL" id="MBR9971140.1"/>
    </source>
</evidence>
<dbReference type="Pfam" id="PF02687">
    <property type="entry name" value="FtsX"/>
    <property type="match status" value="1"/>
</dbReference>
<protein>
    <submittedName>
        <fullName evidence="9">ABC transporter permease</fullName>
    </submittedName>
</protein>
<sequence>MRLLPPAATSTVRLAVADFVHEWRVSACLVLALAAVLAPLLVLFGLKSGIVTTMRDRLLADPRNLEVMIVGSYRLEPSWFAALHSLPETGFLMPRTRSLAASLDLIGDNGRSLAGAEMVPSALGDPLLRTLAPPGGQDRILLSHSAAQQLGIRADASVTALVSRTLGGERQVRRLPLKVVGILPEAAFGRDAAFVSLDLLVATEDYRDGRDTPMAMAERPFSSARLFARSLDGVAILADRLRAQGMEVRTRADDIELVKAVDRTLGFIFAMVAGLAVGGYLLSLAASLWANVDRKRRELALMRLVGFPPLASLAFPAIQAGLIALSGATLSAGLAFGVAYVVNVSLAANLNREEFVCLLRAADLAIASGATLTLALIASTLGGYRAARIDPAESLRDI</sequence>
<reference evidence="9 10" key="1">
    <citation type="submission" date="2021-04" db="EMBL/GenBank/DDBJ databases">
        <title>Magnetospirillum sulfuroxidans sp. nov., a facultative chemolithoautotrophic sulfur-oxidizing alphaproteobacterium isolated from freshwater sediment and proposals for Paramagetospirillum gen. nov., and Magnetospirillaceae fam. nov.</title>
        <authorList>
            <person name="Koziaeva V."/>
            <person name="Geelhoed J.S."/>
            <person name="Sorokin D.Y."/>
            <person name="Grouzdev D.S."/>
        </authorList>
    </citation>
    <scope>NUCLEOTIDE SEQUENCE [LARGE SCALE GENOMIC DNA]</scope>
    <source>
        <strain evidence="9 10">J10</strain>
    </source>
</reference>
<dbReference type="InterPro" id="IPR003838">
    <property type="entry name" value="ABC3_permease_C"/>
</dbReference>
<keyword evidence="3" id="KW-1003">Cell membrane</keyword>
<feature type="transmembrane region" description="Helical" evidence="7">
    <location>
        <begin position="310"/>
        <end position="343"/>
    </location>
</feature>
<feature type="domain" description="ABC3 transporter permease C-terminal" evidence="8">
    <location>
        <begin position="271"/>
        <end position="391"/>
    </location>
</feature>
<feature type="transmembrane region" description="Helical" evidence="7">
    <location>
        <begin position="265"/>
        <end position="290"/>
    </location>
</feature>
<keyword evidence="10" id="KW-1185">Reference proteome</keyword>
<dbReference type="InterPro" id="IPR051447">
    <property type="entry name" value="Lipoprotein-release_system"/>
</dbReference>
<comment type="similarity">
    <text evidence="2">Belongs to the ABC-4 integral membrane protein family. LolC/E subfamily.</text>
</comment>
<accession>A0ABS5I9N4</accession>
<keyword evidence="4 7" id="KW-0812">Transmembrane</keyword>
<feature type="transmembrane region" description="Helical" evidence="7">
    <location>
        <begin position="23"/>
        <end position="46"/>
    </location>
</feature>
<evidence type="ECO:0000256" key="2">
    <source>
        <dbReference type="ARBA" id="ARBA00005236"/>
    </source>
</evidence>
<keyword evidence="6 7" id="KW-0472">Membrane</keyword>
<evidence type="ECO:0000313" key="10">
    <source>
        <dbReference type="Proteomes" id="UP000680714"/>
    </source>
</evidence>
<comment type="subcellular location">
    <subcellularLocation>
        <location evidence="1">Cell membrane</location>
        <topology evidence="1">Multi-pass membrane protein</topology>
    </subcellularLocation>
</comment>
<evidence type="ECO:0000256" key="6">
    <source>
        <dbReference type="ARBA" id="ARBA00023136"/>
    </source>
</evidence>
<gene>
    <name evidence="9" type="ORF">KEC16_05370</name>
</gene>
<dbReference type="Proteomes" id="UP000680714">
    <property type="component" value="Unassembled WGS sequence"/>
</dbReference>
<evidence type="ECO:0000256" key="1">
    <source>
        <dbReference type="ARBA" id="ARBA00004651"/>
    </source>
</evidence>
<name>A0ABS5I9N4_9PROT</name>